<dbReference type="KEGG" id="fki:FK004_13665"/>
<accession>A0A2S1LR04</accession>
<evidence type="ECO:0000259" key="1">
    <source>
        <dbReference type="PROSITE" id="PS51384"/>
    </source>
</evidence>
<keyword evidence="3" id="KW-1185">Reference proteome</keyword>
<dbReference type="InterPro" id="IPR013113">
    <property type="entry name" value="SIP_FAD-bd"/>
</dbReference>
<proteinExistence type="predicted"/>
<dbReference type="PANTHER" id="PTHR30157:SF0">
    <property type="entry name" value="NADPH-DEPENDENT FERRIC-CHELATE REDUCTASE"/>
    <property type="match status" value="1"/>
</dbReference>
<dbReference type="Pfam" id="PF08021">
    <property type="entry name" value="FAD_binding_9"/>
    <property type="match status" value="1"/>
</dbReference>
<dbReference type="Gene3D" id="2.40.30.10">
    <property type="entry name" value="Translation factors"/>
    <property type="match status" value="1"/>
</dbReference>
<dbReference type="RefSeq" id="WP_108737735.1">
    <property type="nucleotide sequence ID" value="NZ_CP020919.1"/>
</dbReference>
<dbReference type="PANTHER" id="PTHR30157">
    <property type="entry name" value="FERRIC REDUCTASE, NADPH-DEPENDENT"/>
    <property type="match status" value="1"/>
</dbReference>
<dbReference type="GO" id="GO:0016491">
    <property type="term" value="F:oxidoreductase activity"/>
    <property type="evidence" value="ECO:0007669"/>
    <property type="project" value="InterPro"/>
</dbReference>
<sequence>MPKISKWLGDTMEVVYHKFIHEVKVTGIQYLDSNLKKIRFTGDLKNIRYVPGNVVKIRVNDTAFRHYTISAFDAESGSCEILFYLHEKGPGSDWSATLKVGDTVRLLGPGGRLHYMPDQENHFLFGDETSLGWMQCMEHEIDKNNQFFFGFVELDPEHGHWANLADSSVKVVSKSMADPAAPTIAILKEWEDDFWETSDRMVFYLTGRAQSIQAFRKFLLSKGISGRRIKTEPYWADGKSGL</sequence>
<dbReference type="CDD" id="cd06193">
    <property type="entry name" value="siderophore_interacting"/>
    <property type="match status" value="1"/>
</dbReference>
<name>A0A2S1LR04_9FLAO</name>
<evidence type="ECO:0000313" key="3">
    <source>
        <dbReference type="Proteomes" id="UP000244677"/>
    </source>
</evidence>
<organism evidence="2 3">
    <name type="scientific">Flavobacterium kingsejongi</name>
    <dbReference type="NCBI Taxonomy" id="1678728"/>
    <lineage>
        <taxon>Bacteria</taxon>
        <taxon>Pseudomonadati</taxon>
        <taxon>Bacteroidota</taxon>
        <taxon>Flavobacteriia</taxon>
        <taxon>Flavobacteriales</taxon>
        <taxon>Flavobacteriaceae</taxon>
        <taxon>Flavobacterium</taxon>
    </lineage>
</organism>
<dbReference type="Gene3D" id="3.40.50.80">
    <property type="entry name" value="Nucleotide-binding domain of ferredoxin-NADP reductase (FNR) module"/>
    <property type="match status" value="1"/>
</dbReference>
<dbReference type="InterPro" id="IPR017927">
    <property type="entry name" value="FAD-bd_FR_type"/>
</dbReference>
<dbReference type="EMBL" id="CP020919">
    <property type="protein sequence ID" value="AWG26200.1"/>
    <property type="molecule type" value="Genomic_DNA"/>
</dbReference>
<dbReference type="PROSITE" id="PS51384">
    <property type="entry name" value="FAD_FR"/>
    <property type="match status" value="1"/>
</dbReference>
<dbReference type="InterPro" id="IPR039374">
    <property type="entry name" value="SIP_fam"/>
</dbReference>
<reference evidence="2 3" key="1">
    <citation type="submission" date="2017-04" db="EMBL/GenBank/DDBJ databases">
        <title>Complete genome sequence of Flavobacterium kingsejong AJ004.</title>
        <authorList>
            <person name="Lee P.C."/>
        </authorList>
    </citation>
    <scope>NUCLEOTIDE SEQUENCE [LARGE SCALE GENOMIC DNA]</scope>
    <source>
        <strain evidence="2 3">AJ004</strain>
    </source>
</reference>
<dbReference type="OrthoDB" id="9814826at2"/>
<dbReference type="SUPFAM" id="SSF63380">
    <property type="entry name" value="Riboflavin synthase domain-like"/>
    <property type="match status" value="1"/>
</dbReference>
<protein>
    <recommendedName>
        <fullName evidence="1">FAD-binding FR-type domain-containing protein</fullName>
    </recommendedName>
</protein>
<evidence type="ECO:0000313" key="2">
    <source>
        <dbReference type="EMBL" id="AWG26200.1"/>
    </source>
</evidence>
<dbReference type="InterPro" id="IPR017938">
    <property type="entry name" value="Riboflavin_synthase-like_b-brl"/>
</dbReference>
<dbReference type="InterPro" id="IPR039261">
    <property type="entry name" value="FNR_nucleotide-bd"/>
</dbReference>
<dbReference type="Proteomes" id="UP000244677">
    <property type="component" value="Chromosome"/>
</dbReference>
<gene>
    <name evidence="2" type="ORF">FK004_13665</name>
</gene>
<feature type="domain" description="FAD-binding FR-type" evidence="1">
    <location>
        <begin position="18"/>
        <end position="116"/>
    </location>
</feature>
<dbReference type="AlphaFoldDB" id="A0A2S1LR04"/>